<evidence type="ECO:0000259" key="1">
    <source>
        <dbReference type="Pfam" id="PF12697"/>
    </source>
</evidence>
<keyword evidence="2" id="KW-0378">Hydrolase</keyword>
<dbReference type="PANTHER" id="PTHR37017">
    <property type="entry name" value="AB HYDROLASE-1 DOMAIN-CONTAINING PROTEIN-RELATED"/>
    <property type="match status" value="1"/>
</dbReference>
<dbReference type="Gene3D" id="3.40.50.1820">
    <property type="entry name" value="alpha/beta hydrolase"/>
    <property type="match status" value="1"/>
</dbReference>
<sequence length="226" mass="24546">MDYVLVHGAWFAGWSWDQVAGLLRARGHGVHVVEQLPSGGADPAKLGDLPADVAHVRALIDDLGRDVVLVGHSYGGMVVTELAGHPRVRHSVFVTAFRPKRGQTLLDVRSPHPVEFLVPDDDGTIRVIDDVALAREVLAAELDETAFAEAHGRRGVQALVSFTQPGTEPERTHPVTYVLCEEDKTIFPADQEKMADGADHVVRLRAPHLAPLTHPRELAELLAGVD</sequence>
<reference evidence="2 3" key="1">
    <citation type="submission" date="2023-06" db="EMBL/GenBank/DDBJ databases">
        <authorList>
            <person name="Oyuntsetseg B."/>
            <person name="Kim S.B."/>
        </authorList>
    </citation>
    <scope>NUCLEOTIDE SEQUENCE [LARGE SCALE GENOMIC DNA]</scope>
    <source>
        <strain evidence="2 3">2-2</strain>
    </source>
</reference>
<dbReference type="InterPro" id="IPR052897">
    <property type="entry name" value="Sec-Metab_Biosynth_Hydrolase"/>
</dbReference>
<dbReference type="InterPro" id="IPR000073">
    <property type="entry name" value="AB_hydrolase_1"/>
</dbReference>
<evidence type="ECO:0000313" key="3">
    <source>
        <dbReference type="Proteomes" id="UP001227101"/>
    </source>
</evidence>
<dbReference type="SUPFAM" id="SSF53474">
    <property type="entry name" value="alpha/beta-Hydrolases"/>
    <property type="match status" value="1"/>
</dbReference>
<evidence type="ECO:0000313" key="2">
    <source>
        <dbReference type="EMBL" id="WIV56423.1"/>
    </source>
</evidence>
<dbReference type="Proteomes" id="UP001227101">
    <property type="component" value="Chromosome"/>
</dbReference>
<dbReference type="PANTHER" id="PTHR37017:SF11">
    <property type="entry name" value="ESTERASE_LIPASE_THIOESTERASE DOMAIN-CONTAINING PROTEIN"/>
    <property type="match status" value="1"/>
</dbReference>
<accession>A0ABY8XLF6</accession>
<protein>
    <submittedName>
        <fullName evidence="2">Alpha/beta hydrolase</fullName>
    </submittedName>
</protein>
<feature type="domain" description="AB hydrolase-1" evidence="1">
    <location>
        <begin position="4"/>
        <end position="220"/>
    </location>
</feature>
<proteinExistence type="predicted"/>
<name>A0ABY8XLF6_9PSEU</name>
<dbReference type="InterPro" id="IPR029058">
    <property type="entry name" value="AB_hydrolase_fold"/>
</dbReference>
<dbReference type="Pfam" id="PF12697">
    <property type="entry name" value="Abhydrolase_6"/>
    <property type="match status" value="1"/>
</dbReference>
<organism evidence="2 3">
    <name type="scientific">Amycolatopsis nalaikhensis</name>
    <dbReference type="NCBI Taxonomy" id="715472"/>
    <lineage>
        <taxon>Bacteria</taxon>
        <taxon>Bacillati</taxon>
        <taxon>Actinomycetota</taxon>
        <taxon>Actinomycetes</taxon>
        <taxon>Pseudonocardiales</taxon>
        <taxon>Pseudonocardiaceae</taxon>
        <taxon>Amycolatopsis</taxon>
    </lineage>
</organism>
<gene>
    <name evidence="2" type="ORF">QP939_47815</name>
</gene>
<dbReference type="EMBL" id="CP127173">
    <property type="protein sequence ID" value="WIV56423.1"/>
    <property type="molecule type" value="Genomic_DNA"/>
</dbReference>
<dbReference type="RefSeq" id="WP_285453577.1">
    <property type="nucleotide sequence ID" value="NZ_CP127173.1"/>
</dbReference>
<keyword evidence="3" id="KW-1185">Reference proteome</keyword>
<dbReference type="GO" id="GO:0016787">
    <property type="term" value="F:hydrolase activity"/>
    <property type="evidence" value="ECO:0007669"/>
    <property type="project" value="UniProtKB-KW"/>
</dbReference>